<feature type="repeat" description="Xin" evidence="5">
    <location>
        <begin position="544"/>
        <end position="559"/>
    </location>
</feature>
<keyword evidence="4 5" id="KW-0009">Actin-binding</keyword>
<comment type="subcellular location">
    <subcellularLocation>
        <location evidence="1">Cell junction</location>
    </subcellularLocation>
</comment>
<feature type="compositionally biased region" description="Polar residues" evidence="6">
    <location>
        <begin position="2841"/>
        <end position="2867"/>
    </location>
</feature>
<feature type="compositionally biased region" description="Basic and acidic residues" evidence="6">
    <location>
        <begin position="3086"/>
        <end position="3097"/>
    </location>
</feature>
<feature type="repeat" description="Xin" evidence="5">
    <location>
        <begin position="1124"/>
        <end position="1139"/>
    </location>
</feature>
<name>A0A8T2IQG1_9PIPI</name>
<keyword evidence="3" id="KW-0965">Cell junction</keyword>
<feature type="region of interest" description="Disordered" evidence="6">
    <location>
        <begin position="172"/>
        <end position="229"/>
    </location>
</feature>
<feature type="repeat" description="Xin" evidence="5">
    <location>
        <begin position="1049"/>
        <end position="1064"/>
    </location>
</feature>
<feature type="repeat" description="Xin" evidence="5">
    <location>
        <begin position="611"/>
        <end position="626"/>
    </location>
</feature>
<feature type="repeat" description="Xin" evidence="5">
    <location>
        <begin position="862"/>
        <end position="877"/>
    </location>
</feature>
<dbReference type="GO" id="GO:0051015">
    <property type="term" value="F:actin filament binding"/>
    <property type="evidence" value="ECO:0007669"/>
    <property type="project" value="TreeGrafter"/>
</dbReference>
<feature type="repeat" description="Xin" evidence="5">
    <location>
        <begin position="1259"/>
        <end position="1274"/>
    </location>
</feature>
<feature type="repeat" description="Xin" evidence="5">
    <location>
        <begin position="791"/>
        <end position="806"/>
    </location>
</feature>
<evidence type="ECO:0000256" key="3">
    <source>
        <dbReference type="ARBA" id="ARBA00022949"/>
    </source>
</evidence>
<sequence>MYQSAVSKKSQRSNENVSEDSEVNTVPGGLASMKKHFEMSDVASSHRAVSHYQYQHKSVQETRKSNEVKFASRAHAVEQKALKAETQFLAANTEQVSVHRQHTHETSAASNYNQEAEGVVPEELPKISTQVLKERFERSHKGKEGKSVAKQSKIYNEHPEFEWPVVNTSHSSSASQSAVTETRELATSSTTASASFGSLEEFPPPPPPDILETSELADFSQSPEPPSYAERQTFAISKDLYSKQRNLYELKRLYKHIHPEVRKNLQKEFYSEVSDIVASQSEQNGVVSGEVQQAKYAYENCLDSPQKCISPERENLEWDEILKGEVQSMRWVFENQPLDSIKDVSPEPSHIKRIGEQEIIAGGDVKYTTWMFETKPIHALGVEISNCTENADKVPDLSRGDVRTATWLFETQPLDSMNKMYQEQESSEICNTDQEIRRGDVKLGKHLYETQLQNEINVLRLSSELQEFKGDVKRTIKHFETEPKYVLKDSSGNMLEIKTVCREDIEKGDVKTARWMFETQPLDTINHDKIQVVKGISLEESITGGVEKTKWLFETQCLDTIKEEDNAITEKEAIVGTDVNQKCWIFETVPMDMLKDNANEKPMQGEEIVGGDVRNTKHLFETIPMDELKENVEVGKLKQIITEEDEKGDVRHQRWVFETKPLEQIREESKEYVRTVKLDEIDKGDVSSYRNVFERGELTKSDSMCRSEIEDITKGAVKLNQKLFETTPLYAIQDHFGHYHEVQTIRKEDVVRGDVRTCQWMFETMPIDTFPESVENYQLIKGISSEEILSGDVKTGKWLFETQPLDSIKYFSNTKDDEVIKEHKEIVKGDVKMCKWLFETQRIEDLYDKQEKMQTNGDIQGGDVKTCTWLFETQPLDSIQDESEKVIHLQTINQESIQGRDVERVCFLFETQNLESIQGEEKKDFKRVVEIDVQSGDVSSMKYIFENQPLDKISLSSDEVLQKIKLMKHEDLQNGNVLKCRWLFENRSIDDIHEIEEDSKSEYAIKDVQGGNVKNGCFIFETFSLDQIKDESSEDYVKRTVDEEEIIKGDVKNYTLMFETQPLYAIQDKEGFYHEVTTVKKEEVLHGNVRGTRWLFETKPLDSFQESNDVYVIKAVTQEDIQKGDVSSVRWRFETQSLDLISQDKKPSFRTIQDIQGGDVKRNKQQFEQEEDNTNKFVRTVSISEIKQGNVKTSSWLFETHTIDEIHGDDYQDIKSVTMEDIHRGDVKEALWLFENHNLDSIKDEDNVKKIIREEIPHADVQTTTWLFETTPLHEFNENAIEKQDIIGKNIRETLKELFSHKMVETHGIILEANEIGDISMAKYNLMNQACPEIQKEEIIKGDLKTIMLNLLSQNATTNRTILLNDEEKGDVNLTKSQLFKRLKDTQADREEIIGGDIQEKIKNLLLFKNDSKQGILIQESEKGDIKMTVYSLLNKSDKNTVCRDEVITGDIKRTINNLRSSMSSENREKVKIEDSERGNVQFYTTCIESGALDYLRQLQSSRDDSVVEKEHEEIIGGDVEGTKLQLKRQQFQIERTVDENDIIPGDVYNTVRVFMTESENKSFDVNKEEVVKGNLRETLNSLNQAVNHSVVVEKEEIIKADLSATLKSLGESQHQMREMEKPDVIPGDIHGTINSLEKAANTKSEFVKEEVIHGNLEAALQSLNQAQISVKQLEKENVIPGDIDATLKTLQDVTTEKKYVQHQVSVQGDVKNTIKSFMNPLSVQITQDGKNNMKKTKKDIFHNENEIVDKTGMSGETLNPGGPADNSQNIATGYIKEQTISALQKTEKCDNFVNHLKLKKNVTEQIHKASYQKVDCKDAVNRITENNPKVKKTETSSPLEKHNPVPGDQFAELISGEEDCLHQGFSEEHKEKTPRDIINQNKVMQKSKLSSSINSSKSTASQQAINVINGSSYQVSDQAHTQLTNRMTQNIQYSKKTFAKNQMDIKQAQVLDSINNNLQNADNAQILQSKVNMLKEMKRIENRGLTKKKSMEDIGLKMESSKSEHELQIRNYSGLQKVTKQKENPEINFPPPPSPPLPVEQPLSAQLPLPPPPPPLPLLKASIETEYFPSPPSPVTDKTDNEIFPPPSPEAPPPLQTDRDIANKKVSFLPCHEQQIQVCSTDYSMKQSGIQRIKPDTSLKSKLPVFHHKVEDMTVTNKNKTLKYDFQQDIKNQGASFGKKKSDFLQRESPLKMDTIEIKAKLMEAKDLDQIICDQELENIHSKNIKTMQHTDISQTMSSNIETKSHETKSSIPERINEIKKEQQTSKAETETSQDMQITYNHGINDHDFDQDLCDREMERIHEEMLKPKKKVFFQAKLSPSLQSETPLPKPKTYVRKFKTPLMIAEEKYRQQKEEEEKMKCKTLPQNIATQDTESQIEQSFPVLEANVSTPKISPNIRKTSNNGLNHENKNIPDLNKQKLIDLTQPSNTIHQSDLALSTTQHSQFHQEQILERIQEYNIVERKSEQYSSSMLDASDKLEQLNQNSSRTISPSLQRMPLHKNIRNTVKPEESIRWKTTTENALQDVNKTILTKQEMSEECHRLHFPDNSQQSVAINIKEKESSDRTQTQTNESETKKVAIRHEGISFIRIPEQQSPKMLKKVHIKKEQKKFDILNQTTNVVDRHLKSPDLTGNLQRLPSSSKDLLQESKPVTENIVRDKTENESQKTEKKKIVKLPPEILSKEERKPTDVIECIRKCEELQQIILKVNTFESDSHTVNIDTFRSFLNVIPVWLINEERKKELIHLATPCNIHYMMEQLSYIKNKTHDMQTFFEGNIESIMRPSKSIKTRHETSSHAEMSQKQISATSIKKKPSIVAEEKPKVNSDISRVLGDIRQADGRSCSPSLKTRSPSPTYITIESTARRTQSPKIDRLQCPSPLQKETSQAPPPPRRSVTPKMPSRSEQLAKLKGTTAKLSHGSPQPRAITPVPVVMEKKCEIVHSPATLRRQLKIENQVTETLCTTPTPVNKITVNKVGEQTEKLEGAAKLEVQKMKSRGEPKDIPEWLSPEMEEMDIITHRVDIPKSHTLPTKDKTIYTREKGNAYGKLKPPNKDEMNKTQTVEAAQIQMKTDQSKFQSEQRKTLQQVKQKTESEYPDRGLNDGLKGKSRNVPIKQIKHFQENPSRQAHSSSPWENREHLFQPMIHSETMSFGEHISGVDKAERKVGMSRLPPNSETLKPGFEFKHAPPTYEDVISGHMLDISATDSPDDLLKNFQKTWEESERVFKSLGYSVSDTSEMRSSYHQEEYITGKEA</sequence>
<feature type="compositionally biased region" description="Pro residues" evidence="6">
    <location>
        <begin position="2029"/>
        <end position="2040"/>
    </location>
</feature>
<feature type="repeat" description="Xin" evidence="5">
    <location>
        <begin position="324"/>
        <end position="339"/>
    </location>
</feature>
<comment type="domain">
    <text evidence="5">Xin repeats bind F-actin.</text>
</comment>
<dbReference type="GO" id="GO:0001725">
    <property type="term" value="C:stress fiber"/>
    <property type="evidence" value="ECO:0007669"/>
    <property type="project" value="TreeGrafter"/>
</dbReference>
<feature type="region of interest" description="Disordered" evidence="6">
    <location>
        <begin position="1827"/>
        <end position="1846"/>
    </location>
</feature>
<dbReference type="GO" id="GO:0005925">
    <property type="term" value="C:focal adhesion"/>
    <property type="evidence" value="ECO:0007669"/>
    <property type="project" value="TreeGrafter"/>
</dbReference>
<feature type="repeat" description="Xin" evidence="5">
    <location>
        <begin position="1189"/>
        <end position="1204"/>
    </location>
</feature>
<dbReference type="OrthoDB" id="6129702at2759"/>
<feature type="repeat" description="Xin" evidence="5">
    <location>
        <begin position="508"/>
        <end position="523"/>
    </location>
</feature>
<feature type="repeat" description="Xin" evidence="5">
    <location>
        <begin position="753"/>
        <end position="768"/>
    </location>
</feature>
<evidence type="ECO:0000256" key="5">
    <source>
        <dbReference type="PROSITE-ProRule" id="PRU00721"/>
    </source>
</evidence>
<feature type="compositionally biased region" description="Pro residues" evidence="6">
    <location>
        <begin position="2085"/>
        <end position="2096"/>
    </location>
</feature>
<feature type="repeat" description="Xin" evidence="5">
    <location>
        <begin position="936"/>
        <end position="951"/>
    </location>
</feature>
<feature type="region of interest" description="Disordered" evidence="6">
    <location>
        <begin position="3067"/>
        <end position="3105"/>
    </location>
</feature>
<feature type="repeat" description="Xin" evidence="5">
    <location>
        <begin position="1011"/>
        <end position="1026"/>
    </location>
</feature>
<dbReference type="PANTHER" id="PTHR22591:SF1">
    <property type="entry name" value="XIN ACTIN-BINDING REPEAT-CONTAINING PROTEIN 2"/>
    <property type="match status" value="1"/>
</dbReference>
<gene>
    <name evidence="7" type="ORF">GDO86_016875</name>
</gene>
<evidence type="ECO:0000256" key="1">
    <source>
        <dbReference type="ARBA" id="ARBA00004282"/>
    </source>
</evidence>
<evidence type="ECO:0000256" key="6">
    <source>
        <dbReference type="SAM" id="MobiDB-lite"/>
    </source>
</evidence>
<evidence type="ECO:0000313" key="7">
    <source>
        <dbReference type="EMBL" id="KAG8432396.1"/>
    </source>
</evidence>
<dbReference type="EMBL" id="JAACNH010000009">
    <property type="protein sequence ID" value="KAG8432396.1"/>
    <property type="molecule type" value="Genomic_DNA"/>
</dbReference>
<evidence type="ECO:0000256" key="4">
    <source>
        <dbReference type="ARBA" id="ARBA00023203"/>
    </source>
</evidence>
<feature type="compositionally biased region" description="Polar residues" evidence="6">
    <location>
        <begin position="2394"/>
        <end position="2407"/>
    </location>
</feature>
<reference evidence="7" key="1">
    <citation type="thesis" date="2020" institute="ProQuest LLC" country="789 East Eisenhower Parkway, Ann Arbor, MI, USA">
        <title>Comparative Genomics and Chromosome Evolution.</title>
        <authorList>
            <person name="Mudd A.B."/>
        </authorList>
    </citation>
    <scope>NUCLEOTIDE SEQUENCE</scope>
    <source>
        <strain evidence="7">Female2</strain>
        <tissue evidence="7">Blood</tissue>
    </source>
</reference>
<evidence type="ECO:0008006" key="9">
    <source>
        <dbReference type="Google" id="ProtNLM"/>
    </source>
</evidence>
<comment type="caution">
    <text evidence="7">The sequence shown here is derived from an EMBL/GenBank/DDBJ whole genome shotgun (WGS) entry which is preliminary data.</text>
</comment>
<dbReference type="Proteomes" id="UP000812440">
    <property type="component" value="Chromosome 9"/>
</dbReference>
<feature type="repeat" description="Xin" evidence="5">
    <location>
        <begin position="648"/>
        <end position="663"/>
    </location>
</feature>
<keyword evidence="8" id="KW-1185">Reference proteome</keyword>
<dbReference type="PROSITE" id="PS51389">
    <property type="entry name" value="XIN"/>
    <property type="match status" value="18"/>
</dbReference>
<feature type="compositionally biased region" description="Low complexity" evidence="6">
    <location>
        <begin position="186"/>
        <end position="195"/>
    </location>
</feature>
<feature type="compositionally biased region" description="Polar residues" evidence="6">
    <location>
        <begin position="2795"/>
        <end position="2807"/>
    </location>
</feature>
<feature type="repeat" description="Xin" evidence="5">
    <location>
        <begin position="400"/>
        <end position="415"/>
    </location>
</feature>
<dbReference type="GO" id="GO:0007015">
    <property type="term" value="P:actin filament organization"/>
    <property type="evidence" value="ECO:0007669"/>
    <property type="project" value="TreeGrafter"/>
</dbReference>
<feature type="compositionally biased region" description="Basic and acidic residues" evidence="6">
    <location>
        <begin position="1832"/>
        <end position="1844"/>
    </location>
</feature>
<feature type="repeat" description="Xin" evidence="5">
    <location>
        <begin position="975"/>
        <end position="990"/>
    </location>
</feature>
<proteinExistence type="inferred from homology"/>
<evidence type="ECO:0000313" key="8">
    <source>
        <dbReference type="Proteomes" id="UP000812440"/>
    </source>
</evidence>
<keyword evidence="2" id="KW-0677">Repeat</keyword>
<evidence type="ECO:0000256" key="2">
    <source>
        <dbReference type="ARBA" id="ARBA00022737"/>
    </source>
</evidence>
<dbReference type="InterPro" id="IPR030072">
    <property type="entry name" value="XIRP1/XIRP2"/>
</dbReference>
<comment type="similarity">
    <text evidence="5">Belongs to the Xin family.</text>
</comment>
<dbReference type="InterPro" id="IPR012510">
    <property type="entry name" value="Actin-binding_Xin_repeat"/>
</dbReference>
<feature type="region of interest" description="Disordered" evidence="6">
    <location>
        <begin position="2068"/>
        <end position="2096"/>
    </location>
</feature>
<dbReference type="PANTHER" id="PTHR22591">
    <property type="entry name" value="XIN"/>
    <property type="match status" value="1"/>
</dbReference>
<feature type="region of interest" description="Disordered" evidence="6">
    <location>
        <begin position="2785"/>
        <end position="2903"/>
    </location>
</feature>
<feature type="compositionally biased region" description="Polar residues" evidence="6">
    <location>
        <begin position="3067"/>
        <end position="3085"/>
    </location>
</feature>
<feature type="repeat" description="Xin" evidence="5">
    <location>
        <begin position="1087"/>
        <end position="1102"/>
    </location>
</feature>
<feature type="region of interest" description="Disordered" evidence="6">
    <location>
        <begin position="2394"/>
        <end position="2413"/>
    </location>
</feature>
<accession>A0A8T2IQG1</accession>
<feature type="region of interest" description="Disordered" evidence="6">
    <location>
        <begin position="1"/>
        <end position="66"/>
    </location>
</feature>
<feature type="compositionally biased region" description="Polar residues" evidence="6">
    <location>
        <begin position="1"/>
        <end position="16"/>
    </location>
</feature>
<dbReference type="Pfam" id="PF08043">
    <property type="entry name" value="Xin"/>
    <property type="match status" value="14"/>
</dbReference>
<organism evidence="7 8">
    <name type="scientific">Hymenochirus boettgeri</name>
    <name type="common">Congo dwarf clawed frog</name>
    <dbReference type="NCBI Taxonomy" id="247094"/>
    <lineage>
        <taxon>Eukaryota</taxon>
        <taxon>Metazoa</taxon>
        <taxon>Chordata</taxon>
        <taxon>Craniata</taxon>
        <taxon>Vertebrata</taxon>
        <taxon>Euteleostomi</taxon>
        <taxon>Amphibia</taxon>
        <taxon>Batrachia</taxon>
        <taxon>Anura</taxon>
        <taxon>Pipoidea</taxon>
        <taxon>Pipidae</taxon>
        <taxon>Pipinae</taxon>
        <taxon>Hymenochirus</taxon>
    </lineage>
</organism>
<feature type="region of interest" description="Disordered" evidence="6">
    <location>
        <begin position="2020"/>
        <end position="2056"/>
    </location>
</feature>
<feature type="repeat" description="Xin" evidence="5">
    <location>
        <begin position="829"/>
        <end position="844"/>
    </location>
</feature>
<protein>
    <recommendedName>
        <fullName evidence="9">Xin actin-binding repeat-containing protein 2</fullName>
    </recommendedName>
</protein>